<dbReference type="SMART" id="SM00320">
    <property type="entry name" value="WD40"/>
    <property type="match status" value="1"/>
</dbReference>
<evidence type="ECO:0000256" key="3">
    <source>
        <dbReference type="ARBA" id="ARBA00023054"/>
    </source>
</evidence>
<protein>
    <recommendedName>
        <fullName evidence="5">Mitochondrial division protein 1</fullName>
    </recommendedName>
</protein>
<evidence type="ECO:0000256" key="5">
    <source>
        <dbReference type="ARBA" id="ARBA00039789"/>
    </source>
</evidence>
<comment type="caution">
    <text evidence="8">The sequence shown here is derived from an EMBL/GenBank/DDBJ whole genome shotgun (WGS) entry which is preliminary data.</text>
</comment>
<dbReference type="PANTHER" id="PTHR22847:SF637">
    <property type="entry name" value="WD REPEAT DOMAIN 5B"/>
    <property type="match status" value="1"/>
</dbReference>
<dbReference type="OMA" id="WLENCED"/>
<dbReference type="EMBL" id="PVEM01000014">
    <property type="protein sequence ID" value="PTD03474.1"/>
    <property type="molecule type" value="Genomic_DNA"/>
</dbReference>
<organism evidence="8 9">
    <name type="scientific">Fusarium culmorum</name>
    <dbReference type="NCBI Taxonomy" id="5516"/>
    <lineage>
        <taxon>Eukaryota</taxon>
        <taxon>Fungi</taxon>
        <taxon>Dikarya</taxon>
        <taxon>Ascomycota</taxon>
        <taxon>Pezizomycotina</taxon>
        <taxon>Sordariomycetes</taxon>
        <taxon>Hypocreomycetidae</taxon>
        <taxon>Hypocreales</taxon>
        <taxon>Nectriaceae</taxon>
        <taxon>Fusarium</taxon>
    </lineage>
</organism>
<comment type="function">
    <text evidence="6">Involved in mitochondrial fission. Acts as an adapter protein required to form mitochondrial fission complexes. Formation of these complexes is required to promote constriction and fission of the mitochondrial compartment at a late step in mitochondrial division.</text>
</comment>
<dbReference type="AlphaFoldDB" id="A0A2T4GIR9"/>
<evidence type="ECO:0000256" key="6">
    <source>
        <dbReference type="ARBA" id="ARBA00043913"/>
    </source>
</evidence>
<comment type="similarity">
    <text evidence="4">Belongs to the WD repeat MDV1/CAF4 family.</text>
</comment>
<dbReference type="GO" id="GO:1990234">
    <property type="term" value="C:transferase complex"/>
    <property type="evidence" value="ECO:0007669"/>
    <property type="project" value="UniProtKB-ARBA"/>
</dbReference>
<evidence type="ECO:0000256" key="7">
    <source>
        <dbReference type="PROSITE-ProRule" id="PRU00221"/>
    </source>
</evidence>
<dbReference type="PANTHER" id="PTHR22847">
    <property type="entry name" value="WD40 REPEAT PROTEIN"/>
    <property type="match status" value="1"/>
</dbReference>
<dbReference type="InterPro" id="IPR001680">
    <property type="entry name" value="WD40_rpt"/>
</dbReference>
<keyword evidence="9" id="KW-1185">Reference proteome</keyword>
<keyword evidence="1 7" id="KW-0853">WD repeat</keyword>
<dbReference type="Pfam" id="PF00400">
    <property type="entry name" value="WD40"/>
    <property type="match status" value="1"/>
</dbReference>
<evidence type="ECO:0000256" key="1">
    <source>
        <dbReference type="ARBA" id="ARBA00022574"/>
    </source>
</evidence>
<dbReference type="InterPro" id="IPR036322">
    <property type="entry name" value="WD40_repeat_dom_sf"/>
</dbReference>
<evidence type="ECO:0000313" key="9">
    <source>
        <dbReference type="Proteomes" id="UP000241587"/>
    </source>
</evidence>
<accession>A0A2T4GIR9</accession>
<dbReference type="PROSITE" id="PS50082">
    <property type="entry name" value="WD_REPEATS_2"/>
    <property type="match status" value="1"/>
</dbReference>
<feature type="repeat" description="WD" evidence="7">
    <location>
        <begin position="206"/>
        <end position="247"/>
    </location>
</feature>
<proteinExistence type="inferred from homology"/>
<gene>
    <name evidence="8" type="ORF">FCULG_00012776</name>
</gene>
<sequence length="335" mass="37296">MPSEKSAPIKPLHLSFRDFLVNRNNHKTDPFWVDEKETHKKLAKHCLHVMRGGLRKNICGLSFPGMRRSAVDLGQLEKSMRSQTEVYFKPNDNKEVYNFLTTHFLHWVEAMSLLGRAKECLDSLRSLARWLENCEDSSLSTFVADAVRFLQANFSVVAEAPLQIYCCLAFAPSKTVLRKTLKHAIPKWIENLPKVEENWDARLLTLEGHSNVVNSVVFSHDSKKMASGSLDNTIRIWDAEIGRCEDVISLDRYAGVLSFTPDEHGIVTNRGTFALTGGSQSSAESAMVTSAGKDLLWLPPECRDGKVAVSGSTVVIGCPSGRVVFLGISMADVEQ</sequence>
<dbReference type="Proteomes" id="UP000241587">
    <property type="component" value="Unassembled WGS sequence"/>
</dbReference>
<keyword evidence="3" id="KW-0175">Coiled coil</keyword>
<evidence type="ECO:0000256" key="2">
    <source>
        <dbReference type="ARBA" id="ARBA00022737"/>
    </source>
</evidence>
<dbReference type="Gene3D" id="2.130.10.10">
    <property type="entry name" value="YVTN repeat-like/Quinoprotein amine dehydrogenase"/>
    <property type="match status" value="1"/>
</dbReference>
<reference evidence="8 9" key="1">
    <citation type="submission" date="2018-02" db="EMBL/GenBank/DDBJ databases">
        <title>Fusarium culmorum secondary metabolites in fungal-bacterial-plant interactions.</title>
        <authorList>
            <person name="Schmidt R."/>
        </authorList>
    </citation>
    <scope>NUCLEOTIDE SEQUENCE [LARGE SCALE GENOMIC DNA]</scope>
    <source>
        <strain evidence="8 9">PV</strain>
    </source>
</reference>
<evidence type="ECO:0000313" key="8">
    <source>
        <dbReference type="EMBL" id="PTD03474.1"/>
    </source>
</evidence>
<evidence type="ECO:0000256" key="4">
    <source>
        <dbReference type="ARBA" id="ARBA00038415"/>
    </source>
</evidence>
<dbReference type="OrthoDB" id="5240432at2759"/>
<keyword evidence="2" id="KW-0677">Repeat</keyword>
<dbReference type="PROSITE" id="PS50294">
    <property type="entry name" value="WD_REPEATS_REGION"/>
    <property type="match status" value="1"/>
</dbReference>
<name>A0A2T4GIR9_FUSCU</name>
<dbReference type="SUPFAM" id="SSF50978">
    <property type="entry name" value="WD40 repeat-like"/>
    <property type="match status" value="1"/>
</dbReference>
<dbReference type="InterPro" id="IPR015943">
    <property type="entry name" value="WD40/YVTN_repeat-like_dom_sf"/>
</dbReference>